<dbReference type="Proteomes" id="UP000559027">
    <property type="component" value="Unassembled WGS sequence"/>
</dbReference>
<accession>A0A8H5CUL4</accession>
<dbReference type="PANTHER" id="PTHR24161:SF85">
    <property type="entry name" value="PALMITOYLTRANSFERASE HIP14"/>
    <property type="match status" value="1"/>
</dbReference>
<evidence type="ECO:0000256" key="2">
    <source>
        <dbReference type="ARBA" id="ARBA00010104"/>
    </source>
</evidence>
<keyword evidence="6 11" id="KW-0040">ANK repeat</keyword>
<evidence type="ECO:0000256" key="13">
    <source>
        <dbReference type="SAM" id="MobiDB-lite"/>
    </source>
</evidence>
<feature type="domain" description="Palmitoyltransferase DHHC" evidence="14">
    <location>
        <begin position="423"/>
        <end position="558"/>
    </location>
</feature>
<dbReference type="PROSITE" id="PS50088">
    <property type="entry name" value="ANK_REPEAT"/>
    <property type="match status" value="4"/>
</dbReference>
<feature type="transmembrane region" description="Helical" evidence="12">
    <location>
        <begin position="284"/>
        <end position="304"/>
    </location>
</feature>
<dbReference type="Gene3D" id="1.25.40.20">
    <property type="entry name" value="Ankyrin repeat-containing domain"/>
    <property type="match status" value="1"/>
</dbReference>
<feature type="repeat" description="ANK" evidence="11">
    <location>
        <begin position="74"/>
        <end position="106"/>
    </location>
</feature>
<evidence type="ECO:0000256" key="3">
    <source>
        <dbReference type="ARBA" id="ARBA00022692"/>
    </source>
</evidence>
<evidence type="ECO:0000256" key="8">
    <source>
        <dbReference type="ARBA" id="ARBA00023139"/>
    </source>
</evidence>
<evidence type="ECO:0000256" key="12">
    <source>
        <dbReference type="RuleBase" id="RU079119"/>
    </source>
</evidence>
<evidence type="ECO:0000259" key="14">
    <source>
        <dbReference type="Pfam" id="PF01529"/>
    </source>
</evidence>
<evidence type="ECO:0000256" key="11">
    <source>
        <dbReference type="PROSITE-ProRule" id="PRU00023"/>
    </source>
</evidence>
<feature type="region of interest" description="Disordered" evidence="13">
    <location>
        <begin position="698"/>
        <end position="748"/>
    </location>
</feature>
<evidence type="ECO:0000313" key="15">
    <source>
        <dbReference type="EMBL" id="KAF5347348.1"/>
    </source>
</evidence>
<evidence type="ECO:0000256" key="5">
    <source>
        <dbReference type="ARBA" id="ARBA00022989"/>
    </source>
</evidence>
<sequence length="748" mass="82330">MDDPTAIVSQKAEPSTSSVITESVTATNMSFSQAKETKEDSDANIFVAAQRGDVNLIRELVESGRAKVTDRDDQNITPLHWAAINAHIAACRYLLEQGAEVDAVGGDLVATPMQWAARNGYLYIIHLLIAHGADPTITDSQGYNSLHLVTHSSSIMPLLYLLHQPINVDSRDSQGHTSLMWAAYQGDALSVELLLRHGANTNLKDDVGLSPLHWAVVRGNRMCIRRLVEKGADIMAKDGEDRTPRDMAIELKSIGAWKSALQEAGMNEYGIKRGKPLSDRNTKLAIFLLPAFFFFLIFKTMSILPWYTGLLLGFAEFFAMHHVVTRVILNKPTYTDNVNQSPYFAGIIFASIIWVVFCWITRLVNQTQDHSIANLLFALSVGLCTYNFFRSVTLDPGTCPKPSSEEELRSVIEDLASEGRLNGQTFCIQCMARKPLRSKHCRVCDKCIARSDHHCPWVWNCVGANNHRQFVLFVLTLVSGIIIFDYLTYEYFSSIKVAEDPSLISPSCILPADLCYLTSYDSFLVSVFAWSSLQLIWTVILLASQLWQIARQMTTLEVSNLGRYGYMGGRGGASYAGQMGHRHRHNSGGPIAGLDTEDTALVGDGSSSSSGASGHGHQSHRHRSCGGCGTGFLMNLLGFDRFTKGKAVDGLARAGKASNPFDLGLVGNCKDFWTKGKVLGVEYEQLYDVPLEGFKEAKRRRMEREDHADGDGAGESRKKGARKSLFMGLGIGGSSSARRGGYEPVSQV</sequence>
<dbReference type="SMART" id="SM00248">
    <property type="entry name" value="ANK"/>
    <property type="match status" value="6"/>
</dbReference>
<dbReference type="SUPFAM" id="SSF48403">
    <property type="entry name" value="Ankyrin repeat"/>
    <property type="match status" value="1"/>
</dbReference>
<dbReference type="OrthoDB" id="6781668at2759"/>
<comment type="subcellular location">
    <subcellularLocation>
        <location evidence="1">Membrane</location>
        <topology evidence="1">Multi-pass membrane protein</topology>
    </subcellularLocation>
</comment>
<keyword evidence="5 12" id="KW-1133">Transmembrane helix</keyword>
<protein>
    <recommendedName>
        <fullName evidence="12">Palmitoyltransferase</fullName>
        <ecNumber evidence="12">2.3.1.225</ecNumber>
    </recommendedName>
</protein>
<dbReference type="GO" id="GO:0016020">
    <property type="term" value="C:membrane"/>
    <property type="evidence" value="ECO:0007669"/>
    <property type="project" value="UniProtKB-SubCell"/>
</dbReference>
<keyword evidence="7 12" id="KW-0472">Membrane</keyword>
<evidence type="ECO:0000256" key="4">
    <source>
        <dbReference type="ARBA" id="ARBA00022737"/>
    </source>
</evidence>
<dbReference type="EMBL" id="JAACJO010000026">
    <property type="protein sequence ID" value="KAF5347348.1"/>
    <property type="molecule type" value="Genomic_DNA"/>
</dbReference>
<keyword evidence="8" id="KW-0564">Palmitate</keyword>
<feature type="transmembrane region" description="Helical" evidence="12">
    <location>
        <begin position="470"/>
        <end position="489"/>
    </location>
</feature>
<comment type="catalytic activity">
    <reaction evidence="10 12">
        <text>L-cysteinyl-[protein] + hexadecanoyl-CoA = S-hexadecanoyl-L-cysteinyl-[protein] + CoA</text>
        <dbReference type="Rhea" id="RHEA:36683"/>
        <dbReference type="Rhea" id="RHEA-COMP:10131"/>
        <dbReference type="Rhea" id="RHEA-COMP:11032"/>
        <dbReference type="ChEBI" id="CHEBI:29950"/>
        <dbReference type="ChEBI" id="CHEBI:57287"/>
        <dbReference type="ChEBI" id="CHEBI:57379"/>
        <dbReference type="ChEBI" id="CHEBI:74151"/>
        <dbReference type="EC" id="2.3.1.225"/>
    </reaction>
</comment>
<keyword evidence="4" id="KW-0677">Repeat</keyword>
<evidence type="ECO:0000256" key="1">
    <source>
        <dbReference type="ARBA" id="ARBA00004141"/>
    </source>
</evidence>
<name>A0A8H5CUL4_9AGAR</name>
<feature type="repeat" description="ANK" evidence="11">
    <location>
        <begin position="111"/>
        <end position="140"/>
    </location>
</feature>
<comment type="caution">
    <text evidence="15">The sequence shown here is derived from an EMBL/GenBank/DDBJ whole genome shotgun (WGS) entry which is preliminary data.</text>
</comment>
<dbReference type="Pfam" id="PF01529">
    <property type="entry name" value="DHHC"/>
    <property type="match status" value="1"/>
</dbReference>
<keyword evidence="12" id="KW-0012">Acyltransferase</keyword>
<organism evidence="15 16">
    <name type="scientific">Leucocoprinus leucothites</name>
    <dbReference type="NCBI Taxonomy" id="201217"/>
    <lineage>
        <taxon>Eukaryota</taxon>
        <taxon>Fungi</taxon>
        <taxon>Dikarya</taxon>
        <taxon>Basidiomycota</taxon>
        <taxon>Agaricomycotina</taxon>
        <taxon>Agaricomycetes</taxon>
        <taxon>Agaricomycetidae</taxon>
        <taxon>Agaricales</taxon>
        <taxon>Agaricineae</taxon>
        <taxon>Agaricaceae</taxon>
        <taxon>Leucocoprinus</taxon>
    </lineage>
</organism>
<dbReference type="PROSITE" id="PS50216">
    <property type="entry name" value="DHHC"/>
    <property type="match status" value="1"/>
</dbReference>
<evidence type="ECO:0000256" key="9">
    <source>
        <dbReference type="ARBA" id="ARBA00023288"/>
    </source>
</evidence>
<feature type="transmembrane region" description="Helical" evidence="12">
    <location>
        <begin position="341"/>
        <end position="364"/>
    </location>
</feature>
<gene>
    <name evidence="15" type="ORF">D9756_009947</name>
</gene>
<dbReference type="InterPro" id="IPR002110">
    <property type="entry name" value="Ankyrin_rpt"/>
</dbReference>
<comment type="similarity">
    <text evidence="2">Belongs to the DHHC palmitoyltransferase family. AKR/ZDHHC17 subfamily.</text>
</comment>
<keyword evidence="16" id="KW-1185">Reference proteome</keyword>
<keyword evidence="9" id="KW-0449">Lipoprotein</keyword>
<evidence type="ECO:0000256" key="10">
    <source>
        <dbReference type="ARBA" id="ARBA00048048"/>
    </source>
</evidence>
<keyword evidence="3 12" id="KW-0812">Transmembrane</keyword>
<feature type="repeat" description="ANK" evidence="11">
    <location>
        <begin position="207"/>
        <end position="239"/>
    </location>
</feature>
<dbReference type="PANTHER" id="PTHR24161">
    <property type="entry name" value="ANK_REP_REGION DOMAIN-CONTAINING PROTEIN-RELATED"/>
    <property type="match status" value="1"/>
</dbReference>
<dbReference type="GO" id="GO:0019706">
    <property type="term" value="F:protein-cysteine S-palmitoyltransferase activity"/>
    <property type="evidence" value="ECO:0007669"/>
    <property type="project" value="UniProtKB-EC"/>
</dbReference>
<dbReference type="EC" id="2.3.1.225" evidence="12"/>
<proteinExistence type="inferred from homology"/>
<reference evidence="15 16" key="1">
    <citation type="journal article" date="2020" name="ISME J.">
        <title>Uncovering the hidden diversity of litter-decomposition mechanisms in mushroom-forming fungi.</title>
        <authorList>
            <person name="Floudas D."/>
            <person name="Bentzer J."/>
            <person name="Ahren D."/>
            <person name="Johansson T."/>
            <person name="Persson P."/>
            <person name="Tunlid A."/>
        </authorList>
    </citation>
    <scope>NUCLEOTIDE SEQUENCE [LARGE SCALE GENOMIC DNA]</scope>
    <source>
        <strain evidence="15 16">CBS 146.42</strain>
    </source>
</reference>
<feature type="compositionally biased region" description="Basic and acidic residues" evidence="13">
    <location>
        <begin position="702"/>
        <end position="718"/>
    </location>
</feature>
<evidence type="ECO:0000256" key="6">
    <source>
        <dbReference type="ARBA" id="ARBA00023043"/>
    </source>
</evidence>
<dbReference type="InterPro" id="IPR036770">
    <property type="entry name" value="Ankyrin_rpt-contain_sf"/>
</dbReference>
<evidence type="ECO:0000313" key="16">
    <source>
        <dbReference type="Proteomes" id="UP000559027"/>
    </source>
</evidence>
<feature type="region of interest" description="Disordered" evidence="13">
    <location>
        <begin position="1"/>
        <end position="20"/>
    </location>
</feature>
<feature type="repeat" description="ANK" evidence="11">
    <location>
        <begin position="174"/>
        <end position="206"/>
    </location>
</feature>
<comment type="domain">
    <text evidence="12">The DHHC domain is required for palmitoyltransferase activity.</text>
</comment>
<keyword evidence="12" id="KW-0808">Transferase</keyword>
<dbReference type="InterPro" id="IPR001594">
    <property type="entry name" value="Palmitoyltrfase_DHHC"/>
</dbReference>
<dbReference type="PROSITE" id="PS50297">
    <property type="entry name" value="ANK_REP_REGION"/>
    <property type="match status" value="4"/>
</dbReference>
<feature type="transmembrane region" description="Helical" evidence="12">
    <location>
        <begin position="523"/>
        <end position="543"/>
    </location>
</feature>
<dbReference type="Pfam" id="PF12796">
    <property type="entry name" value="Ank_2"/>
    <property type="match status" value="2"/>
</dbReference>
<dbReference type="AlphaFoldDB" id="A0A8H5CUL4"/>
<evidence type="ECO:0000256" key="7">
    <source>
        <dbReference type="ARBA" id="ARBA00023136"/>
    </source>
</evidence>